<dbReference type="GO" id="GO:0043190">
    <property type="term" value="C:ATP-binding cassette (ABC) transporter complex"/>
    <property type="evidence" value="ECO:0007669"/>
    <property type="project" value="InterPro"/>
</dbReference>
<evidence type="ECO:0000313" key="2">
    <source>
        <dbReference type="EMBL" id="KAA1428682.1"/>
    </source>
</evidence>
<reference evidence="2 3" key="1">
    <citation type="submission" date="2019-09" db="EMBL/GenBank/DDBJ databases">
        <title>Nocardioides panacisoli sp. nov., isolated from the soil of a ginseng field.</title>
        <authorList>
            <person name="Cho C."/>
        </authorList>
    </citation>
    <scope>NUCLEOTIDE SEQUENCE [LARGE SCALE GENOMIC DNA]</scope>
    <source>
        <strain evidence="2 3">BN140041</strain>
    </source>
</reference>
<dbReference type="GO" id="GO:0042597">
    <property type="term" value="C:periplasmic space"/>
    <property type="evidence" value="ECO:0007669"/>
    <property type="project" value="InterPro"/>
</dbReference>
<reference evidence="2 3" key="2">
    <citation type="submission" date="2019-09" db="EMBL/GenBank/DDBJ databases">
        <authorList>
            <person name="Jin C."/>
        </authorList>
    </citation>
    <scope>NUCLEOTIDE SEQUENCE [LARGE SCALE GENOMIC DNA]</scope>
    <source>
        <strain evidence="2 3">BN140041</strain>
    </source>
</reference>
<keyword evidence="3" id="KW-1185">Reference proteome</keyword>
<sequence length="369" mass="39575">MWQLGGWSKSLDPPPSNSECEWCHDDGVRIRLLRIFRAAKTSRSYIMRSIRSSSTLVLAAVCVAALATGCASDAQKGDDFAAKDDGGGPGSVTLIEQPWVDLQVENEIARQLLDELGYTASIESVSVELGAQALVTGDADAYLGNWWPSQEPTYGSLIDSGQIEVVNEELLTGTQYGPAVPGAVAEDLGISSLADLDEHAEEFDRKIYGIEPGSPGNETIQAAIDDDAYGLGDWTLVESGTPAMLTQVDKAVKDGDAIAFLGWSPHWMTVEFETVFLEDPEGVWGGGGQIRTVMRSGFADEAPDIATFLANLAFTTEETGQFYYDHDKAGMKISDIASAWIEANPDKVKTFLEGVKSADGEDAEAVVFG</sequence>
<dbReference type="GO" id="GO:0015871">
    <property type="term" value="P:choline transport"/>
    <property type="evidence" value="ECO:0007669"/>
    <property type="project" value="InterPro"/>
</dbReference>
<evidence type="ECO:0000313" key="3">
    <source>
        <dbReference type="Proteomes" id="UP000324351"/>
    </source>
</evidence>
<accession>A0A5B1M6R1</accession>
<dbReference type="SUPFAM" id="SSF53850">
    <property type="entry name" value="Periplasmic binding protein-like II"/>
    <property type="match status" value="1"/>
</dbReference>
<feature type="domain" description="ABC-type glycine betaine transport system substrate-binding" evidence="1">
    <location>
        <begin position="91"/>
        <end position="342"/>
    </location>
</feature>
<dbReference type="AlphaFoldDB" id="A0A5B1M6R1"/>
<dbReference type="InterPro" id="IPR017783">
    <property type="entry name" value="ABC_choline_sub-bd"/>
</dbReference>
<comment type="caution">
    <text evidence="2">The sequence shown here is derived from an EMBL/GenBank/DDBJ whole genome shotgun (WGS) entry which is preliminary data.</text>
</comment>
<dbReference type="InterPro" id="IPR007210">
    <property type="entry name" value="ABC_Gly_betaine_transp_sub-bd"/>
</dbReference>
<dbReference type="GO" id="GO:0022857">
    <property type="term" value="F:transmembrane transporter activity"/>
    <property type="evidence" value="ECO:0007669"/>
    <property type="project" value="InterPro"/>
</dbReference>
<proteinExistence type="predicted"/>
<protein>
    <submittedName>
        <fullName evidence="2">ABC transporter substrate-binding protein</fullName>
    </submittedName>
</protein>
<dbReference type="Gene3D" id="3.40.190.100">
    <property type="entry name" value="Glycine betaine-binding periplasmic protein, domain 2"/>
    <property type="match status" value="1"/>
</dbReference>
<dbReference type="Gene3D" id="3.40.190.10">
    <property type="entry name" value="Periplasmic binding protein-like II"/>
    <property type="match status" value="1"/>
</dbReference>
<name>A0A5B1M6R1_9ACTN</name>
<organism evidence="2 3">
    <name type="scientific">Nocardioides antri</name>
    <dbReference type="NCBI Taxonomy" id="2607659"/>
    <lineage>
        <taxon>Bacteria</taxon>
        <taxon>Bacillati</taxon>
        <taxon>Actinomycetota</taxon>
        <taxon>Actinomycetes</taxon>
        <taxon>Propionibacteriales</taxon>
        <taxon>Nocardioidaceae</taxon>
        <taxon>Nocardioides</taxon>
    </lineage>
</organism>
<evidence type="ECO:0000259" key="1">
    <source>
        <dbReference type="Pfam" id="PF04069"/>
    </source>
</evidence>
<dbReference type="EMBL" id="VUJW01000001">
    <property type="protein sequence ID" value="KAA1428682.1"/>
    <property type="molecule type" value="Genomic_DNA"/>
</dbReference>
<dbReference type="CDD" id="cd13640">
    <property type="entry name" value="PBP2_ChoX"/>
    <property type="match status" value="1"/>
</dbReference>
<dbReference type="GO" id="GO:0033265">
    <property type="term" value="F:choline binding"/>
    <property type="evidence" value="ECO:0007669"/>
    <property type="project" value="InterPro"/>
</dbReference>
<dbReference type="Pfam" id="PF04069">
    <property type="entry name" value="OpuAC"/>
    <property type="match status" value="1"/>
</dbReference>
<dbReference type="Proteomes" id="UP000324351">
    <property type="component" value="Unassembled WGS sequence"/>
</dbReference>
<gene>
    <name evidence="2" type="ORF">F0U47_00190</name>
</gene>